<sequence>MDIRSFFNRSAARKSPNAGIKDKLATPERKNSFNESLRSLKENEVVERDSKVLRKKTAPVITPSITENIKKRKSAPVPMSSDSDAENPIPSKLAKPRKNDKIENGNNRPKSTKKRILIDDSDLSDGGAVTEEPVNSYTKIQKRSEKSKTQLPVTVVEKKKKRDKDNILPVVEIASNSEESDDGTTIKRYRKQSQYHALKCGLLKENVAKMLKKQQSLDIETVRKGEKEGGQRRKINEHEQFKKSNKREETRKNSTDEHPLVKLNPISVSDFFGGTKIKSRNLDDRKKLAECKKKEKCEDDSFGDALEQAEADLLSPASTLKHSALVTPVKKKSNEEHDANTSDDEEFKQKNPRKSPRIASNKQNAALNVTQSRSKIEDDDKISPLKLVGAEKQVQVPVQVEKKFSMLETSHKKQVLSVTSLKTLCPSIASSSQLSQISLKSSQQTPSDSFAQFVDRYKPKSVKQIIGQQGEKSCVNKLLNWLKNWNAWHVTKTKEKSHG</sequence>
<feature type="region of interest" description="Disordered" evidence="1">
    <location>
        <begin position="62"/>
        <end position="150"/>
    </location>
</feature>
<accession>A0A915IUK5</accession>
<protein>
    <submittedName>
        <fullName evidence="3">Uncharacterized protein</fullName>
    </submittedName>
</protein>
<dbReference type="AlphaFoldDB" id="A0A915IUK5"/>
<organism evidence="2 3">
    <name type="scientific">Romanomermis culicivorax</name>
    <name type="common">Nematode worm</name>
    <dbReference type="NCBI Taxonomy" id="13658"/>
    <lineage>
        <taxon>Eukaryota</taxon>
        <taxon>Metazoa</taxon>
        <taxon>Ecdysozoa</taxon>
        <taxon>Nematoda</taxon>
        <taxon>Enoplea</taxon>
        <taxon>Dorylaimia</taxon>
        <taxon>Mermithida</taxon>
        <taxon>Mermithoidea</taxon>
        <taxon>Mermithidae</taxon>
        <taxon>Romanomermis</taxon>
    </lineage>
</organism>
<proteinExistence type="predicted"/>
<evidence type="ECO:0000313" key="2">
    <source>
        <dbReference type="Proteomes" id="UP000887565"/>
    </source>
</evidence>
<dbReference type="Proteomes" id="UP000887565">
    <property type="component" value="Unplaced"/>
</dbReference>
<dbReference type="WBParaSite" id="nRc.2.0.1.t17069-RA">
    <property type="protein sequence ID" value="nRc.2.0.1.t17069-RA"/>
    <property type="gene ID" value="nRc.2.0.1.g17069"/>
</dbReference>
<name>A0A915IUK5_ROMCU</name>
<feature type="region of interest" description="Disordered" evidence="1">
    <location>
        <begin position="325"/>
        <end position="375"/>
    </location>
</feature>
<evidence type="ECO:0000256" key="1">
    <source>
        <dbReference type="SAM" id="MobiDB-lite"/>
    </source>
</evidence>
<reference evidence="3" key="1">
    <citation type="submission" date="2022-11" db="UniProtKB">
        <authorList>
            <consortium name="WormBaseParasite"/>
        </authorList>
    </citation>
    <scope>IDENTIFICATION</scope>
</reference>
<feature type="compositionally biased region" description="Polar residues" evidence="1">
    <location>
        <begin position="358"/>
        <end position="373"/>
    </location>
</feature>
<feature type="region of interest" description="Disordered" evidence="1">
    <location>
        <begin position="1"/>
        <end position="41"/>
    </location>
</feature>
<keyword evidence="2" id="KW-1185">Reference proteome</keyword>
<evidence type="ECO:0000313" key="3">
    <source>
        <dbReference type="WBParaSite" id="nRc.2.0.1.t17069-RA"/>
    </source>
</evidence>
<feature type="region of interest" description="Disordered" evidence="1">
    <location>
        <begin position="222"/>
        <end position="259"/>
    </location>
</feature>
<feature type="compositionally biased region" description="Basic and acidic residues" evidence="1">
    <location>
        <begin position="20"/>
        <end position="41"/>
    </location>
</feature>